<reference evidence="1" key="1">
    <citation type="submission" date="2010-02" db="EMBL/GenBank/DDBJ databases">
        <authorList>
            <person name="Carlson J."/>
            <person name="Booth B."/>
            <person name="Frise E."/>
            <person name="Park S."/>
            <person name="Wan K."/>
            <person name="Yu C."/>
            <person name="Celniker S."/>
        </authorList>
    </citation>
    <scope>NUCLEOTIDE SEQUENCE</scope>
    <source>
        <strain evidence="1">Berkeley</strain>
    </source>
</reference>
<organism evidence="1">
    <name type="scientific">Drosophila melanogaster</name>
    <name type="common">Fruit fly</name>
    <dbReference type="NCBI Taxonomy" id="7227"/>
    <lineage>
        <taxon>Eukaryota</taxon>
        <taxon>Metazoa</taxon>
        <taxon>Ecdysozoa</taxon>
        <taxon>Arthropoda</taxon>
        <taxon>Hexapoda</taxon>
        <taxon>Insecta</taxon>
        <taxon>Pterygota</taxon>
        <taxon>Neoptera</taxon>
        <taxon>Endopterygota</taxon>
        <taxon>Diptera</taxon>
        <taxon>Brachycera</taxon>
        <taxon>Muscomorpha</taxon>
        <taxon>Ephydroidea</taxon>
        <taxon>Drosophilidae</taxon>
        <taxon>Drosophila</taxon>
        <taxon>Sophophora</taxon>
    </lineage>
</organism>
<accession>D3DN17</accession>
<name>D3DN17_DROME</name>
<dbReference type="EMBL" id="BT120342">
    <property type="protein sequence ID" value="ADC55514.1"/>
    <property type="molecule type" value="mRNA"/>
</dbReference>
<dbReference type="AlphaFoldDB" id="D3DN17"/>
<proteinExistence type="evidence at transcript level"/>
<sequence>MCSTIPTTASYAAKKHHLYNTRQTTKQNKKKKNNTNRYTHIVRHTHVIFQQVANFS</sequence>
<evidence type="ECO:0000313" key="1">
    <source>
        <dbReference type="EMBL" id="ADC55514.1"/>
    </source>
</evidence>
<protein>
    <submittedName>
        <fullName evidence="1">RE53638p</fullName>
    </submittedName>
</protein>
<gene>
    <name evidence="1" type="primary">sqd-RC</name>
</gene>